<dbReference type="SUPFAM" id="SSF53850">
    <property type="entry name" value="Periplasmic binding protein-like II"/>
    <property type="match status" value="1"/>
</dbReference>
<dbReference type="CDD" id="cd13579">
    <property type="entry name" value="PBP2_Bug_NagM"/>
    <property type="match status" value="1"/>
</dbReference>
<dbReference type="Proteomes" id="UP000255168">
    <property type="component" value="Chromosome I"/>
</dbReference>
<dbReference type="AlphaFoldDB" id="A0A375HAG1"/>
<accession>A0A375HAG1</accession>
<dbReference type="Gene3D" id="3.40.190.150">
    <property type="entry name" value="Bordetella uptake gene, domain 1"/>
    <property type="match status" value="1"/>
</dbReference>
<proteinExistence type="inferred from homology"/>
<feature type="region of interest" description="Disordered" evidence="2">
    <location>
        <begin position="672"/>
        <end position="703"/>
    </location>
</feature>
<dbReference type="Pfam" id="PF03401">
    <property type="entry name" value="TctC"/>
    <property type="match status" value="1"/>
</dbReference>
<gene>
    <name evidence="3" type="ORF">CBM2607_20235</name>
</gene>
<evidence type="ECO:0000256" key="1">
    <source>
        <dbReference type="ARBA" id="ARBA00006987"/>
    </source>
</evidence>
<organism evidence="3 4">
    <name type="scientific">Cupriavidus neocaledonicus</name>
    <dbReference type="NCBI Taxonomy" id="1040979"/>
    <lineage>
        <taxon>Bacteria</taxon>
        <taxon>Pseudomonadati</taxon>
        <taxon>Pseudomonadota</taxon>
        <taxon>Betaproteobacteria</taxon>
        <taxon>Burkholderiales</taxon>
        <taxon>Burkholderiaceae</taxon>
        <taxon>Cupriavidus</taxon>
    </lineage>
</organism>
<comment type="similarity">
    <text evidence="1">Belongs to the UPF0065 (bug) family.</text>
</comment>
<dbReference type="Gene3D" id="3.40.190.10">
    <property type="entry name" value="Periplasmic binding protein-like II"/>
    <property type="match status" value="1"/>
</dbReference>
<evidence type="ECO:0000256" key="2">
    <source>
        <dbReference type="SAM" id="MobiDB-lite"/>
    </source>
</evidence>
<reference evidence="3 4" key="1">
    <citation type="submission" date="2018-01" db="EMBL/GenBank/DDBJ databases">
        <authorList>
            <person name="Clerissi C."/>
        </authorList>
    </citation>
    <scope>NUCLEOTIDE SEQUENCE [LARGE SCALE GENOMIC DNA]</scope>
    <source>
        <strain evidence="3">Cupriavidus taiwanensis STM 6160</strain>
    </source>
</reference>
<evidence type="ECO:0000313" key="3">
    <source>
        <dbReference type="EMBL" id="SPD48245.1"/>
    </source>
</evidence>
<dbReference type="InterPro" id="IPR042100">
    <property type="entry name" value="Bug_dom1"/>
</dbReference>
<dbReference type="PANTHER" id="PTHR42928">
    <property type="entry name" value="TRICARBOXYLATE-BINDING PROTEIN"/>
    <property type="match status" value="1"/>
</dbReference>
<protein>
    <submittedName>
        <fullName evidence="3">ABC transporter substrate-binding protein (Modular protein)</fullName>
    </submittedName>
</protein>
<dbReference type="InterPro" id="IPR005064">
    <property type="entry name" value="BUG"/>
</dbReference>
<sequence length="703" mass="74215">MNDRNRAYAPQLSRRAMLAGTTAVLCTGGLFSGAAWGQTVSRIIVPFPPGGPADYMGRLLSEKLKDAMGRTVIVDNRPGAGTRVAAEFLKNAPADGNTVLLAPVDPMFIGPLIYSNMRFNPATDFTAITDVTGVQFGIAVSANSPIRTLADFVKAARAKPAEYAIGISTVGTLLHFLAVEFVSQSRTGSTLVPYRGGAAMATEMMGNQIAAGMDAITTFTELHRGGKLRVLAVAGEKRADALPDVPTFAESGFPNLVTSSRYLLYVRAGTPPEVATQWYQAVRKVLAMPDVREKLARAGYDILPGSTTEDVARYAGALSARWTPVIKASGFRGIDRHAGLCRRPTARRSCSGRRAACTITPGQRIPDRLHPRQRCHRALACGGQRGCDRRPSRRGHSVIPGYQPRKISAVEAVACAGRVDRVDGEGRHGGQLSAGGYQATLATQLQDHVRCAHPVAPVDDAFGIVDAGKLTHVVKAGQEQVAQGKGSEDDPAGALQGPELEAQVGIVGHFGAGLAGDADGLAHGPRGRRADGLADAGDVEPCGPFQQCDRQVGRLHPARGGTRAPIGEGVSRRAVMDEVEPRRCRWVDDHSAGVDALGAQQVQAHAAELVVAQPGQVGAPRTLASRGDDGVGGVAAKALHIGARIARAGVVELDHGLAERDDVECRAHVRRPRPGRAAPCNRRAGGFRRDRTRRPRRGSGSGA</sequence>
<evidence type="ECO:0000313" key="4">
    <source>
        <dbReference type="Proteomes" id="UP000255168"/>
    </source>
</evidence>
<name>A0A375HAG1_9BURK</name>
<dbReference type="EMBL" id="LT984806">
    <property type="protein sequence ID" value="SPD48245.1"/>
    <property type="molecule type" value="Genomic_DNA"/>
</dbReference>
<dbReference type="PANTHER" id="PTHR42928:SF5">
    <property type="entry name" value="BLR1237 PROTEIN"/>
    <property type="match status" value="1"/>
</dbReference>